<dbReference type="PANTHER" id="PTHR42912:SF93">
    <property type="entry name" value="N6-ADENOSINE-METHYLTRANSFERASE TMT1A"/>
    <property type="match status" value="1"/>
</dbReference>
<reference evidence="2" key="1">
    <citation type="submission" date="2020-02" db="EMBL/GenBank/DDBJ databases">
        <authorList>
            <person name="Meier V. D."/>
        </authorList>
    </citation>
    <scope>NUCLEOTIDE SEQUENCE</scope>
    <source>
        <strain evidence="2">AVDCRST_MAG67</strain>
    </source>
</reference>
<dbReference type="GO" id="GO:0008168">
    <property type="term" value="F:methyltransferase activity"/>
    <property type="evidence" value="ECO:0007669"/>
    <property type="project" value="TreeGrafter"/>
</dbReference>
<accession>A0A6J4SBN4</accession>
<sequence length="293" mass="32615">MTGVIETSQALFMRDEVVAEYATFDFLLEPERVILRRLDELSAMRVLDLGVGGGRTTSQLLGRVGRYVGVDMSPLMVQACRERFADRLGSDVRFAVCDARDLSAFADDSFDLVLFTFNGIDSVVRDDDRRRVLHEVRRVCAPGATFAFSSDNLLFARRRMRFGPALRAGLAGDGGRSRLATTRHAVAGTWRLRRANAPLRGLDGPYARYVVERPVFELSPQHVERPGERICVDGYCVEPDEQRRQLLTSGFERVELFGVDGSDVTGAPAERLARFSWLYYACRAGTPAAPRAG</sequence>
<dbReference type="InterPro" id="IPR041698">
    <property type="entry name" value="Methyltransf_25"/>
</dbReference>
<dbReference type="AlphaFoldDB" id="A0A6J4SBN4"/>
<organism evidence="2">
    <name type="scientific">uncultured Solirubrobacteraceae bacterium</name>
    <dbReference type="NCBI Taxonomy" id="1162706"/>
    <lineage>
        <taxon>Bacteria</taxon>
        <taxon>Bacillati</taxon>
        <taxon>Actinomycetota</taxon>
        <taxon>Thermoleophilia</taxon>
        <taxon>Solirubrobacterales</taxon>
        <taxon>Solirubrobacteraceae</taxon>
        <taxon>environmental samples</taxon>
    </lineage>
</organism>
<name>A0A6J4SBN4_9ACTN</name>
<evidence type="ECO:0000313" key="2">
    <source>
        <dbReference type="EMBL" id="CAA9494667.1"/>
    </source>
</evidence>
<dbReference type="InterPro" id="IPR029063">
    <property type="entry name" value="SAM-dependent_MTases_sf"/>
</dbReference>
<dbReference type="EMBL" id="CADCVQ010000070">
    <property type="protein sequence ID" value="CAA9494667.1"/>
    <property type="molecule type" value="Genomic_DNA"/>
</dbReference>
<proteinExistence type="predicted"/>
<dbReference type="Gene3D" id="3.40.50.150">
    <property type="entry name" value="Vaccinia Virus protein VP39"/>
    <property type="match status" value="1"/>
</dbReference>
<dbReference type="InterPro" id="IPR050508">
    <property type="entry name" value="Methyltransf_Superfamily"/>
</dbReference>
<dbReference type="Pfam" id="PF13649">
    <property type="entry name" value="Methyltransf_25"/>
    <property type="match status" value="1"/>
</dbReference>
<dbReference type="PANTHER" id="PTHR42912">
    <property type="entry name" value="METHYLTRANSFERASE"/>
    <property type="match status" value="1"/>
</dbReference>
<dbReference type="SUPFAM" id="SSF53335">
    <property type="entry name" value="S-adenosyl-L-methionine-dependent methyltransferases"/>
    <property type="match status" value="1"/>
</dbReference>
<protein>
    <recommendedName>
        <fullName evidence="1">Methyltransferase domain-containing protein</fullName>
    </recommendedName>
</protein>
<gene>
    <name evidence="2" type="ORF">AVDCRST_MAG67-1597</name>
</gene>
<evidence type="ECO:0000259" key="1">
    <source>
        <dbReference type="Pfam" id="PF13649"/>
    </source>
</evidence>
<dbReference type="CDD" id="cd02440">
    <property type="entry name" value="AdoMet_MTases"/>
    <property type="match status" value="1"/>
</dbReference>
<feature type="domain" description="Methyltransferase" evidence="1">
    <location>
        <begin position="46"/>
        <end position="143"/>
    </location>
</feature>